<evidence type="ECO:0000313" key="19">
    <source>
        <dbReference type="Proteomes" id="UP001620626"/>
    </source>
</evidence>
<reference evidence="18 19" key="1">
    <citation type="submission" date="2024-10" db="EMBL/GenBank/DDBJ databases">
        <authorList>
            <person name="Kim D."/>
        </authorList>
    </citation>
    <scope>NUCLEOTIDE SEQUENCE [LARGE SCALE GENOMIC DNA]</scope>
    <source>
        <strain evidence="18">BH-2024</strain>
    </source>
</reference>
<keyword evidence="3" id="KW-0109">Calcium transport</keyword>
<dbReference type="InterPro" id="IPR032393">
    <property type="entry name" value="SOAR_STIM1/2"/>
</dbReference>
<dbReference type="InterPro" id="IPR013761">
    <property type="entry name" value="SAM/pointed_sf"/>
</dbReference>
<keyword evidence="10" id="KW-0406">Ion transport</keyword>
<evidence type="ECO:0000256" key="15">
    <source>
        <dbReference type="SAM" id="Phobius"/>
    </source>
</evidence>
<evidence type="ECO:0000256" key="9">
    <source>
        <dbReference type="ARBA" id="ARBA00023054"/>
    </source>
</evidence>
<keyword evidence="5" id="KW-0479">Metal-binding</keyword>
<dbReference type="SUPFAM" id="SSF47769">
    <property type="entry name" value="SAM/Pointed domain"/>
    <property type="match status" value="1"/>
</dbReference>
<dbReference type="PANTHER" id="PTHR15136:SF5">
    <property type="entry name" value="STROMAL INTERACTION MOLECULE HOMOLOG"/>
    <property type="match status" value="1"/>
</dbReference>
<keyword evidence="6" id="KW-0732">Signal</keyword>
<dbReference type="SMART" id="SM00360">
    <property type="entry name" value="RRM"/>
    <property type="match status" value="1"/>
</dbReference>
<dbReference type="GO" id="GO:0051049">
    <property type="term" value="P:regulation of transport"/>
    <property type="evidence" value="ECO:0007669"/>
    <property type="project" value="UniProtKB-ARBA"/>
</dbReference>
<keyword evidence="2" id="KW-0813">Transport</keyword>
<keyword evidence="11 15" id="KW-0472">Membrane</keyword>
<evidence type="ECO:0008006" key="20">
    <source>
        <dbReference type="Google" id="ProtNLM"/>
    </source>
</evidence>
<feature type="domain" description="RRM" evidence="16">
    <location>
        <begin position="617"/>
        <end position="694"/>
    </location>
</feature>
<evidence type="ECO:0000256" key="3">
    <source>
        <dbReference type="ARBA" id="ARBA00022568"/>
    </source>
</evidence>
<dbReference type="GO" id="GO:0046872">
    <property type="term" value="F:metal ion binding"/>
    <property type="evidence" value="ECO:0007669"/>
    <property type="project" value="UniProtKB-KW"/>
</dbReference>
<dbReference type="GO" id="GO:0016020">
    <property type="term" value="C:membrane"/>
    <property type="evidence" value="ECO:0007669"/>
    <property type="project" value="UniProtKB-SubCell"/>
</dbReference>
<evidence type="ECO:0000259" key="16">
    <source>
        <dbReference type="PROSITE" id="PS50102"/>
    </source>
</evidence>
<dbReference type="InterPro" id="IPR012677">
    <property type="entry name" value="Nucleotide-bd_a/b_plait_sf"/>
</dbReference>
<keyword evidence="7" id="KW-0106">Calcium</keyword>
<evidence type="ECO:0000256" key="8">
    <source>
        <dbReference type="ARBA" id="ARBA00022989"/>
    </source>
</evidence>
<proteinExistence type="predicted"/>
<evidence type="ECO:0000256" key="6">
    <source>
        <dbReference type="ARBA" id="ARBA00022729"/>
    </source>
</evidence>
<dbReference type="InterPro" id="IPR001660">
    <property type="entry name" value="SAM"/>
</dbReference>
<protein>
    <recommendedName>
        <fullName evidence="20">SAM domain-containing protein</fullName>
    </recommendedName>
</protein>
<feature type="domain" description="SAM" evidence="17">
    <location>
        <begin position="193"/>
        <end position="251"/>
    </location>
</feature>
<evidence type="ECO:0000256" key="13">
    <source>
        <dbReference type="SAM" id="Coils"/>
    </source>
</evidence>
<evidence type="ECO:0000256" key="1">
    <source>
        <dbReference type="ARBA" id="ARBA00004479"/>
    </source>
</evidence>
<dbReference type="Pfam" id="PF25578">
    <property type="entry name" value="EF-hand_STIM1"/>
    <property type="match status" value="1"/>
</dbReference>
<dbReference type="InterPro" id="IPR000504">
    <property type="entry name" value="RRM_dom"/>
</dbReference>
<dbReference type="Gene3D" id="1.10.287.3550">
    <property type="match status" value="1"/>
</dbReference>
<keyword evidence="9 13" id="KW-0175">Coiled coil</keyword>
<feature type="compositionally biased region" description="Low complexity" evidence="14">
    <location>
        <begin position="558"/>
        <end position="576"/>
    </location>
</feature>
<keyword evidence="8 15" id="KW-1133">Transmembrane helix</keyword>
<dbReference type="Gene3D" id="1.10.150.50">
    <property type="entry name" value="Transcription Factor, Ets-1"/>
    <property type="match status" value="1"/>
</dbReference>
<keyword evidence="4 15" id="KW-0812">Transmembrane</keyword>
<feature type="coiled-coil region" evidence="13">
    <location>
        <begin position="293"/>
        <end position="361"/>
    </location>
</feature>
<feature type="region of interest" description="Disordered" evidence="14">
    <location>
        <begin position="1"/>
        <end position="24"/>
    </location>
</feature>
<dbReference type="PROSITE" id="PS50105">
    <property type="entry name" value="SAM_DOMAIN"/>
    <property type="match status" value="1"/>
</dbReference>
<organism evidence="18 19">
    <name type="scientific">Heterodera trifolii</name>
    <dbReference type="NCBI Taxonomy" id="157864"/>
    <lineage>
        <taxon>Eukaryota</taxon>
        <taxon>Metazoa</taxon>
        <taxon>Ecdysozoa</taxon>
        <taxon>Nematoda</taxon>
        <taxon>Chromadorea</taxon>
        <taxon>Rhabditida</taxon>
        <taxon>Tylenchina</taxon>
        <taxon>Tylenchomorpha</taxon>
        <taxon>Tylenchoidea</taxon>
        <taxon>Heteroderidae</taxon>
        <taxon>Heteroderinae</taxon>
        <taxon>Heterodera</taxon>
    </lineage>
</organism>
<dbReference type="PROSITE" id="PS50102">
    <property type="entry name" value="RRM"/>
    <property type="match status" value="1"/>
</dbReference>
<name>A0ABD2IKT4_9BILA</name>
<dbReference type="Proteomes" id="UP001620626">
    <property type="component" value="Unassembled WGS sequence"/>
</dbReference>
<evidence type="ECO:0000313" key="18">
    <source>
        <dbReference type="EMBL" id="KAL3080709.1"/>
    </source>
</evidence>
<dbReference type="InterPro" id="IPR037608">
    <property type="entry name" value="STIM1/2"/>
</dbReference>
<evidence type="ECO:0000256" key="14">
    <source>
        <dbReference type="SAM" id="MobiDB-lite"/>
    </source>
</evidence>
<feature type="region of interest" description="Disordered" evidence="14">
    <location>
        <begin position="558"/>
        <end position="582"/>
    </location>
</feature>
<dbReference type="InterPro" id="IPR035979">
    <property type="entry name" value="RBD_domain_sf"/>
</dbReference>
<comment type="subcellular location">
    <subcellularLocation>
        <location evidence="1">Membrane</location>
        <topology evidence="1">Single-pass type I membrane protein</topology>
    </subcellularLocation>
</comment>
<dbReference type="SUPFAM" id="SSF54928">
    <property type="entry name" value="RNA-binding domain, RBD"/>
    <property type="match status" value="1"/>
</dbReference>
<gene>
    <name evidence="18" type="ORF">niasHT_030615</name>
</gene>
<dbReference type="InterPro" id="IPR057835">
    <property type="entry name" value="EF-hand_STIM1/2"/>
</dbReference>
<evidence type="ECO:0000256" key="5">
    <source>
        <dbReference type="ARBA" id="ARBA00022723"/>
    </source>
</evidence>
<evidence type="ECO:0000256" key="10">
    <source>
        <dbReference type="ARBA" id="ARBA00023065"/>
    </source>
</evidence>
<dbReference type="Pfam" id="PF00076">
    <property type="entry name" value="RRM_1"/>
    <property type="match status" value="1"/>
</dbReference>
<feature type="transmembrane region" description="Helical" evidence="15">
    <location>
        <begin position="80"/>
        <end position="98"/>
    </location>
</feature>
<keyword evidence="19" id="KW-1185">Reference proteome</keyword>
<dbReference type="PANTHER" id="PTHR15136">
    <property type="entry name" value="STROMAL INTERACTION MOLECULE HOMOLOG"/>
    <property type="match status" value="1"/>
</dbReference>
<comment type="caution">
    <text evidence="18">The sequence shown here is derived from an EMBL/GenBank/DDBJ whole genome shotgun (WGS) entry which is preliminary data.</text>
</comment>
<dbReference type="Gene3D" id="1.10.238.180">
    <property type="match status" value="1"/>
</dbReference>
<dbReference type="Gene3D" id="3.30.70.330">
    <property type="match status" value="1"/>
</dbReference>
<sequence>MRKEGRGGREGKGKEGREGIGERRREWAEKGRNGLVNGKGNCSFCSFYSSPVNQSINQSRAIARQCMSNLFDSTMVHKRFSLCLFVLFISLFFFVHSADESIKPPTRNVLITAEEEKQRDVEGFLAIKAIHAVLDDDNSGSIDRFESADFLKEDLKFGGSDKIRRENAFHSNDEAITVDDLWENWFQAEERGWTNKQVVEWLTNQVKLPQYANGFLTAEVTGLDFPKMAVQNSSFLSTKIGIKNYVHRQKLQLKALDLVLFGFQDTSSIAKDIALAGLLGLLVAVLVIFKKHKNRSKKQMEELSTVLNKLRDMETDFAGVQNRLEDENLKRQPSSEESENIELLRNQLRELENERRIAEENIFGEGFSYNLQPLLRRTYEMEWAYLYQQKLDCLHEMGEAKEFVDKMRRKQMSFVNSLKLATGATSGTDGIDNKIFAVKARMEKIKIALDECIQRWTEIETICGFSITDPYGMLATSVPLNSLPQTEKSKKLTVVPVPPPPLQNNGTFATSSAAADLPIFEEGTKTRKISELPQSVSTDVDLPNFSLTNGSQTDDCSIANSSNFSNSSHNQKNSKSGAKNRLSKFFRRKISNEFKQMRKSKQKLEAGPSSEVAAVQHVVRLRHIPYGFFEKQIHGYFSQFGDVKRVRVMRNKKGGHNGTAFVEFKEAAVAKIAARAMDNYLLAENRLRCKVLGQEEVPKCIRKGRCFVKIPKIAEKRVKQAKEQNEQRTPEKEKRRMERFVGELRKRMTKLREIGIDYEFDFEKKYSDFLSSQNAE</sequence>
<evidence type="ECO:0000256" key="7">
    <source>
        <dbReference type="ARBA" id="ARBA00022837"/>
    </source>
</evidence>
<dbReference type="GO" id="GO:0003723">
    <property type="term" value="F:RNA binding"/>
    <property type="evidence" value="ECO:0007669"/>
    <property type="project" value="UniProtKB-UniRule"/>
</dbReference>
<evidence type="ECO:0000256" key="11">
    <source>
        <dbReference type="ARBA" id="ARBA00023136"/>
    </source>
</evidence>
<evidence type="ECO:0000256" key="12">
    <source>
        <dbReference type="PROSITE-ProRule" id="PRU00176"/>
    </source>
</evidence>
<dbReference type="AlphaFoldDB" id="A0ABD2IKT4"/>
<keyword evidence="12" id="KW-0694">RNA-binding</keyword>
<dbReference type="EMBL" id="JBICBT010001150">
    <property type="protein sequence ID" value="KAL3080709.1"/>
    <property type="molecule type" value="Genomic_DNA"/>
</dbReference>
<dbReference type="Pfam" id="PF07647">
    <property type="entry name" value="SAM_2"/>
    <property type="match status" value="1"/>
</dbReference>
<dbReference type="GO" id="GO:0006816">
    <property type="term" value="P:calcium ion transport"/>
    <property type="evidence" value="ECO:0007669"/>
    <property type="project" value="UniProtKB-KW"/>
</dbReference>
<dbReference type="Pfam" id="PF16533">
    <property type="entry name" value="SOAR"/>
    <property type="match status" value="1"/>
</dbReference>
<dbReference type="SMART" id="SM00454">
    <property type="entry name" value="SAM"/>
    <property type="match status" value="1"/>
</dbReference>
<evidence type="ECO:0000256" key="4">
    <source>
        <dbReference type="ARBA" id="ARBA00022692"/>
    </source>
</evidence>
<evidence type="ECO:0000259" key="17">
    <source>
        <dbReference type="PROSITE" id="PS50105"/>
    </source>
</evidence>
<evidence type="ECO:0000256" key="2">
    <source>
        <dbReference type="ARBA" id="ARBA00022448"/>
    </source>
</evidence>
<accession>A0ABD2IKT4</accession>